<dbReference type="EMBL" id="CM026422">
    <property type="protein sequence ID" value="KAG0587533.1"/>
    <property type="molecule type" value="Genomic_DNA"/>
</dbReference>
<evidence type="ECO:0000313" key="2">
    <source>
        <dbReference type="EMBL" id="KAG0587533.1"/>
    </source>
</evidence>
<keyword evidence="3" id="KW-1185">Reference proteome</keyword>
<feature type="signal peptide" evidence="1">
    <location>
        <begin position="1"/>
        <end position="17"/>
    </location>
</feature>
<reference evidence="2" key="1">
    <citation type="submission" date="2020-06" db="EMBL/GenBank/DDBJ databases">
        <title>WGS assembly of Ceratodon purpureus strain R40.</title>
        <authorList>
            <person name="Carey S.B."/>
            <person name="Jenkins J."/>
            <person name="Shu S."/>
            <person name="Lovell J.T."/>
            <person name="Sreedasyam A."/>
            <person name="Maumus F."/>
            <person name="Tiley G.P."/>
            <person name="Fernandez-Pozo N."/>
            <person name="Barry K."/>
            <person name="Chen C."/>
            <person name="Wang M."/>
            <person name="Lipzen A."/>
            <person name="Daum C."/>
            <person name="Saski C.A."/>
            <person name="Payton A.C."/>
            <person name="Mcbreen J.C."/>
            <person name="Conrad R.E."/>
            <person name="Kollar L.M."/>
            <person name="Olsson S."/>
            <person name="Huttunen S."/>
            <person name="Landis J.B."/>
            <person name="Wickett N.J."/>
            <person name="Johnson M.G."/>
            <person name="Rensing S.A."/>
            <person name="Grimwood J."/>
            <person name="Schmutz J."/>
            <person name="Mcdaniel S.F."/>
        </authorList>
    </citation>
    <scope>NUCLEOTIDE SEQUENCE</scope>
    <source>
        <strain evidence="2">R40</strain>
    </source>
</reference>
<dbReference type="Proteomes" id="UP000822688">
    <property type="component" value="Chromosome 2"/>
</dbReference>
<sequence length="68" mass="7599">MTSNLLLTTLLIPLVSTQDSVVNLLAGENGLQPAVTTITKVHDNPSQVQQDLESNDFMNYFLMNWLCF</sequence>
<accession>A0A8T0IYR5</accession>
<organism evidence="2 3">
    <name type="scientific">Ceratodon purpureus</name>
    <name type="common">Fire moss</name>
    <name type="synonym">Dicranum purpureum</name>
    <dbReference type="NCBI Taxonomy" id="3225"/>
    <lineage>
        <taxon>Eukaryota</taxon>
        <taxon>Viridiplantae</taxon>
        <taxon>Streptophyta</taxon>
        <taxon>Embryophyta</taxon>
        <taxon>Bryophyta</taxon>
        <taxon>Bryophytina</taxon>
        <taxon>Bryopsida</taxon>
        <taxon>Dicranidae</taxon>
        <taxon>Pseudoditrichales</taxon>
        <taxon>Ditrichaceae</taxon>
        <taxon>Ceratodon</taxon>
    </lineage>
</organism>
<gene>
    <name evidence="2" type="ORF">KC19_2G171800</name>
</gene>
<proteinExistence type="predicted"/>
<protein>
    <submittedName>
        <fullName evidence="2">Uncharacterized protein</fullName>
    </submittedName>
</protein>
<evidence type="ECO:0000256" key="1">
    <source>
        <dbReference type="SAM" id="SignalP"/>
    </source>
</evidence>
<keyword evidence="1" id="KW-0732">Signal</keyword>
<dbReference type="AlphaFoldDB" id="A0A8T0IYR5"/>
<comment type="caution">
    <text evidence="2">The sequence shown here is derived from an EMBL/GenBank/DDBJ whole genome shotgun (WGS) entry which is preliminary data.</text>
</comment>
<name>A0A8T0IYR5_CERPU</name>
<feature type="chain" id="PRO_5035876169" evidence="1">
    <location>
        <begin position="18"/>
        <end position="68"/>
    </location>
</feature>
<evidence type="ECO:0000313" key="3">
    <source>
        <dbReference type="Proteomes" id="UP000822688"/>
    </source>
</evidence>